<reference evidence="2" key="1">
    <citation type="submission" date="2016-10" db="EMBL/GenBank/DDBJ databases">
        <authorList>
            <person name="Varghese N."/>
            <person name="Submissions S."/>
        </authorList>
    </citation>
    <scope>NUCLEOTIDE SEQUENCE [LARGE SCALE GENOMIC DNA]</scope>
    <source>
        <strain evidence="2">DSM 5918</strain>
    </source>
</reference>
<keyword evidence="2" id="KW-1185">Reference proteome</keyword>
<dbReference type="OrthoDB" id="5422469at2"/>
<evidence type="ECO:0000313" key="1">
    <source>
        <dbReference type="EMBL" id="SFJ72506.1"/>
    </source>
</evidence>
<gene>
    <name evidence="1" type="ORF">SAMN04488082_10641</name>
</gene>
<protein>
    <submittedName>
        <fullName evidence="1">Uncharacterized protein</fullName>
    </submittedName>
</protein>
<accession>A0A1I3TS85</accession>
<dbReference type="Proteomes" id="UP000198635">
    <property type="component" value="Unassembled WGS sequence"/>
</dbReference>
<dbReference type="EMBL" id="FORX01000006">
    <property type="protein sequence ID" value="SFJ72506.1"/>
    <property type="molecule type" value="Genomic_DNA"/>
</dbReference>
<evidence type="ECO:0000313" key="2">
    <source>
        <dbReference type="Proteomes" id="UP000198635"/>
    </source>
</evidence>
<organism evidence="1 2">
    <name type="scientific">Desulfomicrobium apsheronum</name>
    <dbReference type="NCBI Taxonomy" id="52560"/>
    <lineage>
        <taxon>Bacteria</taxon>
        <taxon>Pseudomonadati</taxon>
        <taxon>Thermodesulfobacteriota</taxon>
        <taxon>Desulfovibrionia</taxon>
        <taxon>Desulfovibrionales</taxon>
        <taxon>Desulfomicrobiaceae</taxon>
        <taxon>Desulfomicrobium</taxon>
    </lineage>
</organism>
<dbReference type="RefSeq" id="WP_092373836.1">
    <property type="nucleotide sequence ID" value="NZ_FORX01000006.1"/>
</dbReference>
<sequence length="69" mass="7847">MISDKLMDELSVEIERTLKAMAKAKTPEEKLTYSMAVKNLCDSMGVFLKAAADYMEYADVDNEDFDKPF</sequence>
<proteinExistence type="predicted"/>
<name>A0A1I3TS85_9BACT</name>
<dbReference type="AlphaFoldDB" id="A0A1I3TS85"/>
<dbReference type="STRING" id="52560.SAMN04488082_10641"/>